<evidence type="ECO:0000256" key="1">
    <source>
        <dbReference type="ARBA" id="ARBA00001947"/>
    </source>
</evidence>
<evidence type="ECO:0000313" key="6">
    <source>
        <dbReference type="EMBL" id="MDR7194634.1"/>
    </source>
</evidence>
<keyword evidence="3 6" id="KW-0378">Hydrolase</keyword>
<dbReference type="Pfam" id="PF02633">
    <property type="entry name" value="Creatininase"/>
    <property type="match status" value="1"/>
</dbReference>
<sequence>MRLQLSTWPDIQQYLEHSHGIIVPIGSTEQHGPNGLIGTDAICPEVVAHEVGKRIGVLVAPTLSIGMAQHHLAFPGSISFRPTTLIAVIRDVVQSLARHGFRNIYFFNGHGGNVATVNAAFAEIHSEASFTGSGTSAPSLKLANWYMGRRVQAISRELFADSEGAHATPSEISLTWHAYPDHAQPMTLEPRLAPSSHFGDARDYRQRFPDGRIGSDPSLASIEAGTRLFEASVEDTIEDYRAFVQTS</sequence>
<evidence type="ECO:0000256" key="2">
    <source>
        <dbReference type="ARBA" id="ARBA00022723"/>
    </source>
</evidence>
<comment type="similarity">
    <text evidence="5">Belongs to the creatininase superfamily.</text>
</comment>
<protein>
    <submittedName>
        <fullName evidence="6">Creatinine amidohydrolase</fullName>
        <ecNumber evidence="6">3.5.2.10</ecNumber>
    </submittedName>
</protein>
<dbReference type="Proteomes" id="UP001256588">
    <property type="component" value="Unassembled WGS sequence"/>
</dbReference>
<dbReference type="InterPro" id="IPR024087">
    <property type="entry name" value="Creatininase-like_sf"/>
</dbReference>
<accession>A0ABU1Y0S9</accession>
<dbReference type="PANTHER" id="PTHR35005">
    <property type="entry name" value="3-DEHYDRO-SCYLLO-INOSOSE HYDROLASE"/>
    <property type="match status" value="1"/>
</dbReference>
<keyword evidence="4" id="KW-0862">Zinc</keyword>
<dbReference type="InterPro" id="IPR003785">
    <property type="entry name" value="Creatininase/forma_Hydrolase"/>
</dbReference>
<evidence type="ECO:0000256" key="5">
    <source>
        <dbReference type="ARBA" id="ARBA00024029"/>
    </source>
</evidence>
<keyword evidence="7" id="KW-1185">Reference proteome</keyword>
<dbReference type="GO" id="GO:0047789">
    <property type="term" value="F:creatininase activity"/>
    <property type="evidence" value="ECO:0007669"/>
    <property type="project" value="UniProtKB-EC"/>
</dbReference>
<proteinExistence type="inferred from homology"/>
<keyword evidence="2" id="KW-0479">Metal-binding</keyword>
<evidence type="ECO:0000313" key="7">
    <source>
        <dbReference type="Proteomes" id="UP001256588"/>
    </source>
</evidence>
<dbReference type="EMBL" id="JAVDWO010000017">
    <property type="protein sequence ID" value="MDR7194634.1"/>
    <property type="molecule type" value="Genomic_DNA"/>
</dbReference>
<dbReference type="Gene3D" id="3.40.50.10310">
    <property type="entry name" value="Creatininase"/>
    <property type="match status" value="1"/>
</dbReference>
<evidence type="ECO:0000256" key="3">
    <source>
        <dbReference type="ARBA" id="ARBA00022801"/>
    </source>
</evidence>
<dbReference type="RefSeq" id="WP_310238203.1">
    <property type="nucleotide sequence ID" value="NZ_JAVDWO010000017.1"/>
</dbReference>
<comment type="cofactor">
    <cofactor evidence="1">
        <name>Zn(2+)</name>
        <dbReference type="ChEBI" id="CHEBI:29105"/>
    </cofactor>
</comment>
<reference evidence="6 7" key="1">
    <citation type="submission" date="2023-07" db="EMBL/GenBank/DDBJ databases">
        <title>Sorghum-associated microbial communities from plants grown in Nebraska, USA.</title>
        <authorList>
            <person name="Schachtman D."/>
        </authorList>
    </citation>
    <scope>NUCLEOTIDE SEQUENCE [LARGE SCALE GENOMIC DNA]</scope>
    <source>
        <strain evidence="6 7">4099</strain>
    </source>
</reference>
<dbReference type="EC" id="3.5.2.10" evidence="6"/>
<gene>
    <name evidence="6" type="ORF">J2W68_003382</name>
</gene>
<dbReference type="PANTHER" id="PTHR35005:SF1">
    <property type="entry name" value="2-AMINO-5-FORMYLAMINO-6-RIBOSYLAMINOPYRIMIDIN-4(3H)-ONE 5'-MONOPHOSPHATE DEFORMYLASE"/>
    <property type="match status" value="1"/>
</dbReference>
<name>A0ABU1Y0S9_9GAMM</name>
<organism evidence="6 7">
    <name type="scientific">Luteimonas terrae</name>
    <dbReference type="NCBI Taxonomy" id="1530191"/>
    <lineage>
        <taxon>Bacteria</taxon>
        <taxon>Pseudomonadati</taxon>
        <taxon>Pseudomonadota</taxon>
        <taxon>Gammaproteobacteria</taxon>
        <taxon>Lysobacterales</taxon>
        <taxon>Lysobacteraceae</taxon>
        <taxon>Luteimonas</taxon>
    </lineage>
</organism>
<comment type="caution">
    <text evidence="6">The sequence shown here is derived from an EMBL/GenBank/DDBJ whole genome shotgun (WGS) entry which is preliminary data.</text>
</comment>
<dbReference type="SUPFAM" id="SSF102215">
    <property type="entry name" value="Creatininase"/>
    <property type="match status" value="1"/>
</dbReference>
<evidence type="ECO:0000256" key="4">
    <source>
        <dbReference type="ARBA" id="ARBA00022833"/>
    </source>
</evidence>